<feature type="non-terminal residue" evidence="3">
    <location>
        <position position="129"/>
    </location>
</feature>
<proteinExistence type="predicted"/>
<feature type="compositionally biased region" description="Basic and acidic residues" evidence="1">
    <location>
        <begin position="8"/>
        <end position="19"/>
    </location>
</feature>
<evidence type="ECO:0000313" key="3">
    <source>
        <dbReference type="EMBL" id="KAK4149829.1"/>
    </source>
</evidence>
<feature type="compositionally biased region" description="Pro residues" evidence="1">
    <location>
        <begin position="24"/>
        <end position="36"/>
    </location>
</feature>
<feature type="compositionally biased region" description="Basic and acidic residues" evidence="1">
    <location>
        <begin position="58"/>
        <end position="73"/>
    </location>
</feature>
<dbReference type="EMBL" id="MU857120">
    <property type="protein sequence ID" value="KAK4149829.1"/>
    <property type="molecule type" value="Genomic_DNA"/>
</dbReference>
<dbReference type="InterPro" id="IPR001810">
    <property type="entry name" value="F-box_dom"/>
</dbReference>
<reference evidence="3" key="2">
    <citation type="submission" date="2023-05" db="EMBL/GenBank/DDBJ databases">
        <authorList>
            <consortium name="Lawrence Berkeley National Laboratory"/>
            <person name="Steindorff A."/>
            <person name="Hensen N."/>
            <person name="Bonometti L."/>
            <person name="Westerberg I."/>
            <person name="Brannstrom I.O."/>
            <person name="Guillou S."/>
            <person name="Cros-Aarteil S."/>
            <person name="Calhoun S."/>
            <person name="Haridas S."/>
            <person name="Kuo A."/>
            <person name="Mondo S."/>
            <person name="Pangilinan J."/>
            <person name="Riley R."/>
            <person name="Labutti K."/>
            <person name="Andreopoulos B."/>
            <person name="Lipzen A."/>
            <person name="Chen C."/>
            <person name="Yanf M."/>
            <person name="Daum C."/>
            <person name="Ng V."/>
            <person name="Clum A."/>
            <person name="Ohm R."/>
            <person name="Martin F."/>
            <person name="Silar P."/>
            <person name="Natvig D."/>
            <person name="Lalanne C."/>
            <person name="Gautier V."/>
            <person name="Ament-Velasquez S.L."/>
            <person name="Kruys A."/>
            <person name="Hutchinson M.I."/>
            <person name="Powell A.J."/>
            <person name="Barry K."/>
            <person name="Miller A.N."/>
            <person name="Grigoriev I.V."/>
            <person name="Debuchy R."/>
            <person name="Gladieux P."/>
            <person name="Thoren M.H."/>
            <person name="Johannesson H."/>
        </authorList>
    </citation>
    <scope>NUCLEOTIDE SEQUENCE</scope>
    <source>
        <strain evidence="3">CBS 538.74</strain>
    </source>
</reference>
<evidence type="ECO:0000259" key="2">
    <source>
        <dbReference type="PROSITE" id="PS50181"/>
    </source>
</evidence>
<organism evidence="3 4">
    <name type="scientific">Chaetomidium leptoderma</name>
    <dbReference type="NCBI Taxonomy" id="669021"/>
    <lineage>
        <taxon>Eukaryota</taxon>
        <taxon>Fungi</taxon>
        <taxon>Dikarya</taxon>
        <taxon>Ascomycota</taxon>
        <taxon>Pezizomycotina</taxon>
        <taxon>Sordariomycetes</taxon>
        <taxon>Sordariomycetidae</taxon>
        <taxon>Sordariales</taxon>
        <taxon>Chaetomiaceae</taxon>
        <taxon>Chaetomidium</taxon>
    </lineage>
</organism>
<dbReference type="Gene3D" id="1.20.1280.50">
    <property type="match status" value="1"/>
</dbReference>
<dbReference type="Pfam" id="PF12937">
    <property type="entry name" value="F-box-like"/>
    <property type="match status" value="1"/>
</dbReference>
<accession>A0AAN6ZTT0</accession>
<evidence type="ECO:0000256" key="1">
    <source>
        <dbReference type="SAM" id="MobiDB-lite"/>
    </source>
</evidence>
<feature type="domain" description="F-box" evidence="2">
    <location>
        <begin position="70"/>
        <end position="118"/>
    </location>
</feature>
<comment type="caution">
    <text evidence="3">The sequence shown here is derived from an EMBL/GenBank/DDBJ whole genome shotgun (WGS) entry which is preliminary data.</text>
</comment>
<dbReference type="Proteomes" id="UP001302745">
    <property type="component" value="Unassembled WGS sequence"/>
</dbReference>
<dbReference type="SUPFAM" id="SSF81383">
    <property type="entry name" value="F-box domain"/>
    <property type="match status" value="1"/>
</dbReference>
<name>A0AAN6ZTT0_9PEZI</name>
<dbReference type="AlphaFoldDB" id="A0AAN6ZTT0"/>
<protein>
    <recommendedName>
        <fullName evidence="2">F-box domain-containing protein</fullName>
    </recommendedName>
</protein>
<reference evidence="3" key="1">
    <citation type="journal article" date="2023" name="Mol. Phylogenet. Evol.">
        <title>Genome-scale phylogeny and comparative genomics of the fungal order Sordariales.</title>
        <authorList>
            <person name="Hensen N."/>
            <person name="Bonometti L."/>
            <person name="Westerberg I."/>
            <person name="Brannstrom I.O."/>
            <person name="Guillou S."/>
            <person name="Cros-Aarteil S."/>
            <person name="Calhoun S."/>
            <person name="Haridas S."/>
            <person name="Kuo A."/>
            <person name="Mondo S."/>
            <person name="Pangilinan J."/>
            <person name="Riley R."/>
            <person name="LaButti K."/>
            <person name="Andreopoulos B."/>
            <person name="Lipzen A."/>
            <person name="Chen C."/>
            <person name="Yan M."/>
            <person name="Daum C."/>
            <person name="Ng V."/>
            <person name="Clum A."/>
            <person name="Steindorff A."/>
            <person name="Ohm R.A."/>
            <person name="Martin F."/>
            <person name="Silar P."/>
            <person name="Natvig D.O."/>
            <person name="Lalanne C."/>
            <person name="Gautier V."/>
            <person name="Ament-Velasquez S.L."/>
            <person name="Kruys A."/>
            <person name="Hutchinson M.I."/>
            <person name="Powell A.J."/>
            <person name="Barry K."/>
            <person name="Miller A.N."/>
            <person name="Grigoriev I.V."/>
            <person name="Debuchy R."/>
            <person name="Gladieux P."/>
            <person name="Hiltunen Thoren M."/>
            <person name="Johannesson H."/>
        </authorList>
    </citation>
    <scope>NUCLEOTIDE SEQUENCE</scope>
    <source>
        <strain evidence="3">CBS 538.74</strain>
    </source>
</reference>
<gene>
    <name evidence="3" type="ORF">C8A00DRAFT_37579</name>
</gene>
<sequence>MTGAKRPRPPEAENRRDNYHQQQPPNPNPNSMPPPPPKRRRINDSTTITTITTTPFKPNRDPNRDRDRDRDRLTPLSDELLLRILSFLPPTPQHLLAVAPVSRRFYHLAADSQLWKALYYARFVLPRAL</sequence>
<dbReference type="InterPro" id="IPR036047">
    <property type="entry name" value="F-box-like_dom_sf"/>
</dbReference>
<evidence type="ECO:0000313" key="4">
    <source>
        <dbReference type="Proteomes" id="UP001302745"/>
    </source>
</evidence>
<feature type="region of interest" description="Disordered" evidence="1">
    <location>
        <begin position="1"/>
        <end position="73"/>
    </location>
</feature>
<keyword evidence="4" id="KW-1185">Reference proteome</keyword>
<dbReference type="PROSITE" id="PS50181">
    <property type="entry name" value="FBOX"/>
    <property type="match status" value="1"/>
</dbReference>